<keyword evidence="2" id="KW-1185">Reference proteome</keyword>
<organism evidence="1 2">
    <name type="scientific">Rhizophagus clarus</name>
    <dbReference type="NCBI Taxonomy" id="94130"/>
    <lineage>
        <taxon>Eukaryota</taxon>
        <taxon>Fungi</taxon>
        <taxon>Fungi incertae sedis</taxon>
        <taxon>Mucoromycota</taxon>
        <taxon>Glomeromycotina</taxon>
        <taxon>Glomeromycetes</taxon>
        <taxon>Glomerales</taxon>
        <taxon>Glomeraceae</taxon>
        <taxon>Rhizophagus</taxon>
    </lineage>
</organism>
<dbReference type="AlphaFoldDB" id="A0A2Z6QL43"/>
<name>A0A2Z6QL43_9GLOM</name>
<gene>
    <name evidence="1" type="ORF">RclHR1_17890001</name>
</gene>
<reference evidence="1 2" key="1">
    <citation type="submission" date="2017-11" db="EMBL/GenBank/DDBJ databases">
        <title>The genome of Rhizophagus clarus HR1 reveals common genetic basis of auxotrophy among arbuscular mycorrhizal fungi.</title>
        <authorList>
            <person name="Kobayashi Y."/>
        </authorList>
    </citation>
    <scope>NUCLEOTIDE SEQUENCE [LARGE SCALE GENOMIC DNA]</scope>
    <source>
        <strain evidence="1 2">HR1</strain>
    </source>
</reference>
<sequence length="104" mass="11863">MTARSFGRQEFRHPNPFDTLLAFGDFRRPGRPDQHTHQAREKLFIPFSFDEVYSHCFESSPASFLDKSCWVPSNGLNTSLNGINSGSEFRTFERMGIGEDMGVL</sequence>
<comment type="caution">
    <text evidence="1">The sequence shown here is derived from an EMBL/GenBank/DDBJ whole genome shotgun (WGS) entry which is preliminary data.</text>
</comment>
<protein>
    <submittedName>
        <fullName evidence="1">Uncharacterized protein</fullName>
    </submittedName>
</protein>
<dbReference type="Proteomes" id="UP000247702">
    <property type="component" value="Unassembled WGS sequence"/>
</dbReference>
<accession>A0A2Z6QL43</accession>
<proteinExistence type="predicted"/>
<evidence type="ECO:0000313" key="1">
    <source>
        <dbReference type="EMBL" id="GBB90790.1"/>
    </source>
</evidence>
<dbReference type="EMBL" id="BEXD01000878">
    <property type="protein sequence ID" value="GBB90790.1"/>
    <property type="molecule type" value="Genomic_DNA"/>
</dbReference>
<evidence type="ECO:0000313" key="2">
    <source>
        <dbReference type="Proteomes" id="UP000247702"/>
    </source>
</evidence>